<dbReference type="STRING" id="263475.AMD00_11880"/>
<accession>A0A0M0LDW2</accession>
<proteinExistence type="predicted"/>
<dbReference type="EMBL" id="LILB01000005">
    <property type="protein sequence ID" value="KOO49087.1"/>
    <property type="molecule type" value="Genomic_DNA"/>
</dbReference>
<evidence type="ECO:0008006" key="4">
    <source>
        <dbReference type="Google" id="ProtNLM"/>
    </source>
</evidence>
<dbReference type="AlphaFoldDB" id="A0A0M0LDW2"/>
<gene>
    <name evidence="2" type="ORF">AMD00_11880</name>
</gene>
<comment type="caution">
    <text evidence="2">The sequence shown here is derived from an EMBL/GenBank/DDBJ whole genome shotgun (WGS) entry which is preliminary data.</text>
</comment>
<keyword evidence="1" id="KW-0812">Transmembrane</keyword>
<dbReference type="RefSeq" id="WP_053417279.1">
    <property type="nucleotide sequence ID" value="NZ_LILB01000005.1"/>
</dbReference>
<feature type="transmembrane region" description="Helical" evidence="1">
    <location>
        <begin position="185"/>
        <end position="207"/>
    </location>
</feature>
<feature type="transmembrane region" description="Helical" evidence="1">
    <location>
        <begin position="21"/>
        <end position="42"/>
    </location>
</feature>
<feature type="transmembrane region" description="Helical" evidence="1">
    <location>
        <begin position="159"/>
        <end position="179"/>
    </location>
</feature>
<evidence type="ECO:0000256" key="1">
    <source>
        <dbReference type="SAM" id="Phobius"/>
    </source>
</evidence>
<protein>
    <recommendedName>
        <fullName evidence="4">ABC transporter permease</fullName>
    </recommendedName>
</protein>
<sequence length="262" mass="28762">MNSLAVLMKKEYSQVLNDFKVIWLPLVFIFLGTTQPIMTYYLPAILKTLGGAQGISIDPSMTEQTGGQVLAATLGSQFDQLGIMIIVIAMMGLIQSDKSSGMLAFILTRPVTVSSYIGGKLLSNYLLVSISVGIGYVASLLYIHFLFTGIELTLMITALFCYLLWILFCLSFTTMLSAVLNSQALIALIGIITLLICRMLVGLHPVLDVINPAGMSKHAMNLLITGSVGANFSINFFATILWVILTVMFTYHWIVKKKFQPK</sequence>
<name>A0A0M0LDW2_9BACL</name>
<dbReference type="GeneID" id="301136794"/>
<feature type="transmembrane region" description="Helical" evidence="1">
    <location>
        <begin position="125"/>
        <end position="147"/>
    </location>
</feature>
<reference evidence="3" key="1">
    <citation type="submission" date="2015-08" db="EMBL/GenBank/DDBJ databases">
        <title>Fjat-10028 dsm 16317.</title>
        <authorList>
            <person name="Liu B."/>
            <person name="Wang J."/>
            <person name="Zhu Y."/>
            <person name="Liu G."/>
            <person name="Chen Q."/>
            <person name="Chen Z."/>
            <person name="Lan J."/>
            <person name="Che J."/>
            <person name="Ge C."/>
            <person name="Shi H."/>
            <person name="Pan Z."/>
            <person name="Liu X."/>
        </authorList>
    </citation>
    <scope>NUCLEOTIDE SEQUENCE [LARGE SCALE GENOMIC DNA]</scope>
    <source>
        <strain evidence="3">DSM 16317</strain>
    </source>
</reference>
<organism evidence="2 3">
    <name type="scientific">Viridibacillus arvi</name>
    <dbReference type="NCBI Taxonomy" id="263475"/>
    <lineage>
        <taxon>Bacteria</taxon>
        <taxon>Bacillati</taxon>
        <taxon>Bacillota</taxon>
        <taxon>Bacilli</taxon>
        <taxon>Bacillales</taxon>
        <taxon>Caryophanaceae</taxon>
        <taxon>Viridibacillus</taxon>
    </lineage>
</organism>
<dbReference type="Proteomes" id="UP000036867">
    <property type="component" value="Unassembled WGS sequence"/>
</dbReference>
<dbReference type="GO" id="GO:0140359">
    <property type="term" value="F:ABC-type transporter activity"/>
    <property type="evidence" value="ECO:0007669"/>
    <property type="project" value="InterPro"/>
</dbReference>
<dbReference type="PATRIC" id="fig|263475.3.peg.3621"/>
<feature type="transmembrane region" description="Helical" evidence="1">
    <location>
        <begin position="228"/>
        <end position="254"/>
    </location>
</feature>
<dbReference type="OrthoDB" id="4187110at2"/>
<evidence type="ECO:0000313" key="3">
    <source>
        <dbReference type="Proteomes" id="UP000036867"/>
    </source>
</evidence>
<evidence type="ECO:0000313" key="2">
    <source>
        <dbReference type="EMBL" id="KOO49087.1"/>
    </source>
</evidence>
<keyword evidence="1" id="KW-0472">Membrane</keyword>
<keyword evidence="3" id="KW-1185">Reference proteome</keyword>
<dbReference type="GO" id="GO:0005886">
    <property type="term" value="C:plasma membrane"/>
    <property type="evidence" value="ECO:0007669"/>
    <property type="project" value="UniProtKB-SubCell"/>
</dbReference>
<dbReference type="Pfam" id="PF12679">
    <property type="entry name" value="ABC2_membrane_2"/>
    <property type="match status" value="1"/>
</dbReference>
<keyword evidence="1" id="KW-1133">Transmembrane helix</keyword>